<dbReference type="InterPro" id="IPR036116">
    <property type="entry name" value="FN3_sf"/>
</dbReference>
<dbReference type="InterPro" id="IPR003961">
    <property type="entry name" value="FN3_dom"/>
</dbReference>
<proteinExistence type="predicted"/>
<dbReference type="InterPro" id="IPR050964">
    <property type="entry name" value="Striated_Muscle_Regulatory"/>
</dbReference>
<evidence type="ECO:0000313" key="6">
    <source>
        <dbReference type="Proteomes" id="UP000284379"/>
    </source>
</evidence>
<feature type="domain" description="Fibronectin type-III" evidence="4">
    <location>
        <begin position="547"/>
        <end position="647"/>
    </location>
</feature>
<dbReference type="PANTHER" id="PTHR13817">
    <property type="entry name" value="TITIN"/>
    <property type="match status" value="1"/>
</dbReference>
<sequence>MRIKKNISQFLTTAILFCILPLLAGCDEDQEPMVYPPTLVTSAPTTLTRFEAVLTGTAVKNPASQMDCKIGFLLSASASLSDAKTFEAKPVEEGNNQYSISVSGLQWGTKYYYCIYADAGNSRVKGSIQEFTTLSSVAPDLGAAIAENPTESTVLLSCKEGIRDDGGQDVTARGFAFKIFTEEDNEPPTIYNKKVTLTAFQEEFTYEVTGLQPNTKYAVRAFATNKIGTGYSEEVIYFVTETEKKPVLTCNEVTELTAFTAKLTAGITNNYGFKVTERGFCYSNESNAPTTENLKETIEGPDNAFSTTLSSLNENTTYYVRAYAISEKGTGYSTPIVFTTKQVQRVSIENAPVITNITYTGATVTATLSIPAGTEITEKGICYSKLSTHPGTDSEHAVSTADGNTISATLVLEEGTRYYVTAYATTQDGTYYSPATQFNTIQTKVPTLTQPVISSIDETFATATATIDNDGDAEVTEKGICWSDALNAPTVGNNKLADTNGEANINLKMTGLKAGTTYYVRAYARNKNGYAYSTTKEFTTKQTYKPTVEAVSFNAIHETTAEATAKVSSDGGSTILEQGFCYSTTIPTPTIDNHIAKGTLAGSILTATLTGLSKGVTYHVRAYARNKNGISYSVTRDLTTIENTIPTVTGIRAKEINDDNVTLQATIASNGGLQITEKGFIYSRENASPTLDDDPNSIKILKSDDPADAFTANTSKIEKLPYTTFYYVRAYAKNSLGVAYSSPTNFTTIASYVPSLNAPKIVNESTITAHEAEVSGSIANNGGAEVTETGFWYSTQSNSTPNTTNGKLIKSTQTTSNAFSAKLTGLGTYTYYYVRAYAKNKNGIAFSSGYVTFTTLQSTPDPDDNPLPEPQSAQKARTVRK</sequence>
<dbReference type="InterPro" id="IPR013783">
    <property type="entry name" value="Ig-like_fold"/>
</dbReference>
<evidence type="ECO:0000256" key="2">
    <source>
        <dbReference type="SAM" id="MobiDB-lite"/>
    </source>
</evidence>
<dbReference type="PANTHER" id="PTHR13817:SF166">
    <property type="entry name" value="NEURONAL IGCAM-RELATED"/>
    <property type="match status" value="1"/>
</dbReference>
<evidence type="ECO:0000256" key="1">
    <source>
        <dbReference type="ARBA" id="ARBA00022737"/>
    </source>
</evidence>
<comment type="caution">
    <text evidence="5">The sequence shown here is derived from an EMBL/GenBank/DDBJ whole genome shotgun (WGS) entry which is preliminary data.</text>
</comment>
<dbReference type="PROSITE" id="PS51257">
    <property type="entry name" value="PROKAR_LIPOPROTEIN"/>
    <property type="match status" value="1"/>
</dbReference>
<feature type="domain" description="Fibronectin type-III" evidence="4">
    <location>
        <begin position="758"/>
        <end position="862"/>
    </location>
</feature>
<accession>A0A413VPJ5</accession>
<dbReference type="Gene3D" id="2.60.40.10">
    <property type="entry name" value="Immunoglobulins"/>
    <property type="match status" value="4"/>
</dbReference>
<evidence type="ECO:0000259" key="4">
    <source>
        <dbReference type="PROSITE" id="PS50853"/>
    </source>
</evidence>
<dbReference type="EMBL" id="QSGO01000006">
    <property type="protein sequence ID" value="RHB35459.1"/>
    <property type="molecule type" value="Genomic_DNA"/>
</dbReference>
<keyword evidence="3" id="KW-0732">Signal</keyword>
<feature type="domain" description="Fibronectin type-III" evidence="4">
    <location>
        <begin position="246"/>
        <end position="343"/>
    </location>
</feature>
<dbReference type="PROSITE" id="PS50853">
    <property type="entry name" value="FN3"/>
    <property type="match status" value="6"/>
</dbReference>
<dbReference type="AlphaFoldDB" id="A0A413VPJ5"/>
<dbReference type="SMART" id="SM00060">
    <property type="entry name" value="FN3"/>
    <property type="match status" value="5"/>
</dbReference>
<dbReference type="CDD" id="cd00063">
    <property type="entry name" value="FN3"/>
    <property type="match status" value="2"/>
</dbReference>
<evidence type="ECO:0000313" key="5">
    <source>
        <dbReference type="EMBL" id="RHB35459.1"/>
    </source>
</evidence>
<dbReference type="RefSeq" id="WP_122201444.1">
    <property type="nucleotide sequence ID" value="NZ_CABJFV010000006.1"/>
</dbReference>
<name>A0A413VPJ5_9BACE</name>
<dbReference type="Proteomes" id="UP000284379">
    <property type="component" value="Unassembled WGS sequence"/>
</dbReference>
<feature type="chain" id="PRO_5019079980" description="Fibronectin type-III domain-containing protein" evidence="3">
    <location>
        <begin position="25"/>
        <end position="881"/>
    </location>
</feature>
<feature type="domain" description="Fibronectin type-III" evidence="4">
    <location>
        <begin position="348"/>
        <end position="446"/>
    </location>
</feature>
<feature type="region of interest" description="Disordered" evidence="2">
    <location>
        <begin position="857"/>
        <end position="881"/>
    </location>
</feature>
<evidence type="ECO:0000256" key="3">
    <source>
        <dbReference type="SAM" id="SignalP"/>
    </source>
</evidence>
<feature type="signal peptide" evidence="3">
    <location>
        <begin position="1"/>
        <end position="24"/>
    </location>
</feature>
<protein>
    <recommendedName>
        <fullName evidence="4">Fibronectin type-III domain-containing protein</fullName>
    </recommendedName>
</protein>
<dbReference type="SUPFAM" id="SSF49265">
    <property type="entry name" value="Fibronectin type III"/>
    <property type="match status" value="5"/>
</dbReference>
<feature type="domain" description="Fibronectin type-III" evidence="4">
    <location>
        <begin position="447"/>
        <end position="543"/>
    </location>
</feature>
<gene>
    <name evidence="5" type="ORF">DW888_10090</name>
</gene>
<reference evidence="5 6" key="1">
    <citation type="submission" date="2018-08" db="EMBL/GenBank/DDBJ databases">
        <title>A genome reference for cultivated species of the human gut microbiota.</title>
        <authorList>
            <person name="Zou Y."/>
            <person name="Xue W."/>
            <person name="Luo G."/>
        </authorList>
    </citation>
    <scope>NUCLEOTIDE SEQUENCE [LARGE SCALE GENOMIC DNA]</scope>
    <source>
        <strain evidence="5 6">AM40-30BH</strain>
    </source>
</reference>
<feature type="domain" description="Fibronectin type-III" evidence="4">
    <location>
        <begin position="138"/>
        <end position="245"/>
    </location>
</feature>
<keyword evidence="1" id="KW-0677">Repeat</keyword>
<organism evidence="5 6">
    <name type="scientific">Bacteroides nordii</name>
    <dbReference type="NCBI Taxonomy" id="291645"/>
    <lineage>
        <taxon>Bacteria</taxon>
        <taxon>Pseudomonadati</taxon>
        <taxon>Bacteroidota</taxon>
        <taxon>Bacteroidia</taxon>
        <taxon>Bacteroidales</taxon>
        <taxon>Bacteroidaceae</taxon>
        <taxon>Bacteroides</taxon>
    </lineage>
</organism>